<protein>
    <recommendedName>
        <fullName evidence="8 9">Outer membrane protein assembly factor BamA</fullName>
    </recommendedName>
</protein>
<evidence type="ECO:0000256" key="4">
    <source>
        <dbReference type="ARBA" id="ARBA00022729"/>
    </source>
</evidence>
<evidence type="ECO:0000313" key="12">
    <source>
        <dbReference type="Proteomes" id="UP000094379"/>
    </source>
</evidence>
<proteinExistence type="inferred from homology"/>
<dbReference type="Gene3D" id="2.40.160.50">
    <property type="entry name" value="membrane protein fhac: a member of the omp85/tpsb transporter family"/>
    <property type="match status" value="1"/>
</dbReference>
<sequence>MRTLQVHLRFLRLTDCKITMKQIITALTLIWLSSAAWAEEFIIKDIRVEGLQRISAGTVFNFLPVRVGDELTENDVRGIIRSLFKSKYFNDVEVERDDGVLVIKVSERPAISSIEFVGNKDLDSDELTKSLRQIGFAEGQVFEQAMLERVELELQRQYFSRGKYGVTIDSEVTPLSRNRVAVRINMAEGVVATIGEINIVGNNSYDDEELLGEFESTTGGWLSSLTKDNQYSRQKLSADLESLRSFYLDRGYVDFTVESTQVTISDDKKQMFITINIAEGERYKINEVRLAGNLIVPEEELFDLVTIRKNSVFSRKAITSSSERLTDRLGNDGYAFANVNAVPDIDRATREVNLTFFVDPGRRAYVRRINISGNSKTRDEVLRQEMRQQESAWISTGQVERSRERIARLGYFEDVNVETLPVAGTSDQVDLDFNVTEMASGSLSAGIGYSQSDGIIFNANVTQRNFFGSGKHVSFGFNNSRVNTVYSFGYTNPFATVDGISQGFNLFYRETDAFEANIASYTTDVFGGDINFGIPISENNRINLAFGYENTQLDIPSDNLITRYDDFIAQEGDSFHAFPVTVGWSSDTRNNAILPTRGMSQSVSAEVATPIGDLQYYKLRYRNNWYTPLNETFTFAMKADLGYGKAYGDTEQFPFFQNFYAGGIRSVRGFRANTLGVREDDRPLGGNLMVTGGAEVIFPIPFMKKALRSFRLSTFVDVGNVYDVDESFDADLLRYSAGLSAIWISPFGAMSFSIAAPFRDQPDDETEIFQFSLGSTF</sequence>
<dbReference type="InterPro" id="IPR010827">
    <property type="entry name" value="BamA/TamA_POTRA"/>
</dbReference>
<dbReference type="InterPro" id="IPR000184">
    <property type="entry name" value="Bac_surfAg_D15"/>
</dbReference>
<gene>
    <name evidence="8 11" type="primary">bamA</name>
    <name evidence="11" type="ORF">A9E74_01973</name>
</gene>
<comment type="function">
    <text evidence="8">Part of the outer membrane protein assembly complex, which is involved in assembly and insertion of beta-barrel proteins into the outer membrane.</text>
</comment>
<evidence type="ECO:0000256" key="6">
    <source>
        <dbReference type="ARBA" id="ARBA00023136"/>
    </source>
</evidence>
<name>A0A1E3GQW6_9GAMM</name>
<dbReference type="Proteomes" id="UP000094379">
    <property type="component" value="Unassembled WGS sequence"/>
</dbReference>
<dbReference type="STRING" id="291169.A9E74_01973"/>
<feature type="domain" description="POTRA" evidence="10">
    <location>
        <begin position="41"/>
        <end position="108"/>
    </location>
</feature>
<evidence type="ECO:0000256" key="5">
    <source>
        <dbReference type="ARBA" id="ARBA00022737"/>
    </source>
</evidence>
<keyword evidence="6 8" id="KW-0472">Membrane</keyword>
<organism evidence="11 12">
    <name type="scientific">Methylophaga muralis</name>
    <dbReference type="NCBI Taxonomy" id="291169"/>
    <lineage>
        <taxon>Bacteria</taxon>
        <taxon>Pseudomonadati</taxon>
        <taxon>Pseudomonadota</taxon>
        <taxon>Gammaproteobacteria</taxon>
        <taxon>Thiotrichales</taxon>
        <taxon>Piscirickettsiaceae</taxon>
        <taxon>Methylophaga</taxon>
    </lineage>
</organism>
<dbReference type="GO" id="GO:1990063">
    <property type="term" value="C:Bam protein complex"/>
    <property type="evidence" value="ECO:0007669"/>
    <property type="project" value="TreeGrafter"/>
</dbReference>
<evidence type="ECO:0000259" key="10">
    <source>
        <dbReference type="PROSITE" id="PS51779"/>
    </source>
</evidence>
<evidence type="ECO:0000256" key="8">
    <source>
        <dbReference type="HAMAP-Rule" id="MF_01430"/>
    </source>
</evidence>
<dbReference type="PANTHER" id="PTHR12815:SF23">
    <property type="entry name" value="OUTER MEMBRANE PROTEIN ASSEMBLY FACTOR BAMA"/>
    <property type="match status" value="1"/>
</dbReference>
<dbReference type="GO" id="GO:0051205">
    <property type="term" value="P:protein insertion into membrane"/>
    <property type="evidence" value="ECO:0007669"/>
    <property type="project" value="UniProtKB-UniRule"/>
</dbReference>
<dbReference type="GO" id="GO:0043165">
    <property type="term" value="P:Gram-negative-bacterium-type cell outer membrane assembly"/>
    <property type="evidence" value="ECO:0007669"/>
    <property type="project" value="UniProtKB-UniRule"/>
</dbReference>
<keyword evidence="5 8" id="KW-0677">Repeat</keyword>
<evidence type="ECO:0000256" key="1">
    <source>
        <dbReference type="ARBA" id="ARBA00004370"/>
    </source>
</evidence>
<evidence type="ECO:0000256" key="3">
    <source>
        <dbReference type="ARBA" id="ARBA00022692"/>
    </source>
</evidence>
<dbReference type="EMBL" id="MCRI01000022">
    <property type="protein sequence ID" value="ODN66325.1"/>
    <property type="molecule type" value="Genomic_DNA"/>
</dbReference>
<dbReference type="FunFam" id="3.10.20.310:FF:000002">
    <property type="entry name" value="Outer membrane protein assembly factor BamA"/>
    <property type="match status" value="1"/>
</dbReference>
<dbReference type="InterPro" id="IPR039910">
    <property type="entry name" value="D15-like"/>
</dbReference>
<keyword evidence="4 8" id="KW-0732">Signal</keyword>
<comment type="similarity">
    <text evidence="8">Belongs to the BamA family.</text>
</comment>
<dbReference type="Gene3D" id="3.10.20.310">
    <property type="entry name" value="membrane protein fhac"/>
    <property type="match status" value="5"/>
</dbReference>
<dbReference type="Pfam" id="PF01103">
    <property type="entry name" value="Omp85"/>
    <property type="match status" value="1"/>
</dbReference>
<keyword evidence="12" id="KW-1185">Reference proteome</keyword>
<accession>A0A1E3GQW6</accession>
<feature type="domain" description="POTRA" evidence="10">
    <location>
        <begin position="192"/>
        <end position="280"/>
    </location>
</feature>
<dbReference type="PATRIC" id="fig|291169.3.peg.1983"/>
<dbReference type="Pfam" id="PF07244">
    <property type="entry name" value="POTRA"/>
    <property type="match status" value="5"/>
</dbReference>
<keyword evidence="3 8" id="KW-0812">Transmembrane</keyword>
<evidence type="ECO:0000256" key="9">
    <source>
        <dbReference type="NCBIfam" id="TIGR03303"/>
    </source>
</evidence>
<evidence type="ECO:0000256" key="2">
    <source>
        <dbReference type="ARBA" id="ARBA00022452"/>
    </source>
</evidence>
<keyword evidence="7 8" id="KW-0998">Cell outer membrane</keyword>
<dbReference type="InterPro" id="IPR023707">
    <property type="entry name" value="OM_assembly_BamA"/>
</dbReference>
<feature type="domain" description="POTRA" evidence="10">
    <location>
        <begin position="364"/>
        <end position="438"/>
    </location>
</feature>
<comment type="subunit">
    <text evidence="8">Part of the Bam complex.</text>
</comment>
<dbReference type="HAMAP" id="MF_01430">
    <property type="entry name" value="OM_assembly_BamA"/>
    <property type="match status" value="1"/>
</dbReference>
<dbReference type="NCBIfam" id="TIGR03303">
    <property type="entry name" value="OM_YaeT"/>
    <property type="match status" value="1"/>
</dbReference>
<dbReference type="AlphaFoldDB" id="A0A1E3GQW6"/>
<feature type="domain" description="POTRA" evidence="10">
    <location>
        <begin position="109"/>
        <end position="189"/>
    </location>
</feature>
<reference evidence="11 12" key="1">
    <citation type="submission" date="2016-07" db="EMBL/GenBank/DDBJ databases">
        <title>Draft Genome Sequence of Methylophaga muralis Bur 1.</title>
        <authorList>
            <person name="Vasilenko O.V."/>
            <person name="Doronina N.V."/>
            <person name="Shmareva M.N."/>
            <person name="Tarlachkov S.V."/>
            <person name="Mustakhimov I."/>
            <person name="Trotsenko Y.A."/>
        </authorList>
    </citation>
    <scope>NUCLEOTIDE SEQUENCE [LARGE SCALE GENOMIC DNA]</scope>
    <source>
        <strain evidence="11 12">Bur 1</strain>
    </source>
</reference>
<feature type="domain" description="POTRA" evidence="10">
    <location>
        <begin position="283"/>
        <end position="361"/>
    </location>
</feature>
<comment type="caution">
    <text evidence="11">The sequence shown here is derived from an EMBL/GenBank/DDBJ whole genome shotgun (WGS) entry which is preliminary data.</text>
</comment>
<keyword evidence="2 8" id="KW-1134">Transmembrane beta strand</keyword>
<dbReference type="PIRSF" id="PIRSF006076">
    <property type="entry name" value="OM_assembly_OMP85"/>
    <property type="match status" value="1"/>
</dbReference>
<comment type="subcellular location">
    <subcellularLocation>
        <location evidence="8">Cell outer membrane</location>
    </subcellularLocation>
    <subcellularLocation>
        <location evidence="1">Membrane</location>
    </subcellularLocation>
</comment>
<evidence type="ECO:0000256" key="7">
    <source>
        <dbReference type="ARBA" id="ARBA00023237"/>
    </source>
</evidence>
<dbReference type="PANTHER" id="PTHR12815">
    <property type="entry name" value="SORTING AND ASSEMBLY MACHINERY SAMM50 PROTEIN FAMILY MEMBER"/>
    <property type="match status" value="1"/>
</dbReference>
<dbReference type="PROSITE" id="PS51779">
    <property type="entry name" value="POTRA"/>
    <property type="match status" value="5"/>
</dbReference>
<dbReference type="InterPro" id="IPR034746">
    <property type="entry name" value="POTRA"/>
</dbReference>
<evidence type="ECO:0000313" key="11">
    <source>
        <dbReference type="EMBL" id="ODN66325.1"/>
    </source>
</evidence>